<dbReference type="GO" id="GO:0051287">
    <property type="term" value="F:NAD binding"/>
    <property type="evidence" value="ECO:0007669"/>
    <property type="project" value="InterPro"/>
</dbReference>
<feature type="binding site" evidence="5">
    <location>
        <begin position="153"/>
        <end position="155"/>
    </location>
    <ligand>
        <name>D-glyceraldehyde 3-phosphate</name>
        <dbReference type="ChEBI" id="CHEBI:59776"/>
    </ligand>
</feature>
<dbReference type="KEGG" id="tcd:AAIA72_09745"/>
<feature type="binding site" evidence="5">
    <location>
        <position position="235"/>
    </location>
    <ligand>
        <name>D-glyceraldehyde 3-phosphate</name>
        <dbReference type="ChEBI" id="CHEBI:59776"/>
    </ligand>
</feature>
<dbReference type="InterPro" id="IPR020831">
    <property type="entry name" value="GlycerAld/Erythrose_P_DH"/>
</dbReference>
<evidence type="ECO:0000256" key="4">
    <source>
        <dbReference type="PIRSR" id="PIRSR000149-1"/>
    </source>
</evidence>
<feature type="binding site" evidence="6">
    <location>
        <position position="314"/>
    </location>
    <ligand>
        <name>NAD(+)</name>
        <dbReference type="ChEBI" id="CHEBI:57540"/>
    </ligand>
</feature>
<dbReference type="AlphaFoldDB" id="A0AB39V181"/>
<evidence type="ECO:0000256" key="5">
    <source>
        <dbReference type="PIRSR" id="PIRSR000149-2"/>
    </source>
</evidence>
<dbReference type="EMBL" id="CP154858">
    <property type="protein sequence ID" value="XDT74022.1"/>
    <property type="molecule type" value="Genomic_DNA"/>
</dbReference>
<dbReference type="RefSeq" id="WP_369602995.1">
    <property type="nucleotide sequence ID" value="NZ_CP154858.1"/>
</dbReference>
<dbReference type="Gene3D" id="3.30.360.10">
    <property type="entry name" value="Dihydrodipicolinate Reductase, domain 2"/>
    <property type="match status" value="1"/>
</dbReference>
<dbReference type="CDD" id="cd05214">
    <property type="entry name" value="GAPDH_I_N"/>
    <property type="match status" value="1"/>
</dbReference>
<keyword evidence="6" id="KW-0520">NAD</keyword>
<dbReference type="GO" id="GO:0016620">
    <property type="term" value="F:oxidoreductase activity, acting on the aldehyde or oxo group of donors, NAD or NADP as acceptor"/>
    <property type="evidence" value="ECO:0007669"/>
    <property type="project" value="InterPro"/>
</dbReference>
<evidence type="ECO:0000256" key="1">
    <source>
        <dbReference type="ARBA" id="ARBA00007406"/>
    </source>
</evidence>
<dbReference type="SMART" id="SM00846">
    <property type="entry name" value="Gp_dh_N"/>
    <property type="match status" value="1"/>
</dbReference>
<comment type="similarity">
    <text evidence="1 8">Belongs to the glyceraldehyde-3-phosphate dehydrogenase family.</text>
</comment>
<feature type="binding site" evidence="6">
    <location>
        <begin position="12"/>
        <end position="13"/>
    </location>
    <ligand>
        <name>NAD(+)</name>
        <dbReference type="ChEBI" id="CHEBI:57540"/>
    </ligand>
</feature>
<evidence type="ECO:0000256" key="2">
    <source>
        <dbReference type="ARBA" id="ARBA00011881"/>
    </source>
</evidence>
<feature type="binding site" evidence="5">
    <location>
        <position position="184"/>
    </location>
    <ligand>
        <name>D-glyceraldehyde 3-phosphate</name>
        <dbReference type="ChEBI" id="CHEBI:59776"/>
    </ligand>
</feature>
<gene>
    <name evidence="11" type="primary">gap</name>
    <name evidence="11" type="ORF">AAIA72_09745</name>
</gene>
<feature type="binding site" evidence="6">
    <location>
        <position position="123"/>
    </location>
    <ligand>
        <name>NAD(+)</name>
        <dbReference type="ChEBI" id="CHEBI:57540"/>
    </ligand>
</feature>
<keyword evidence="6" id="KW-0547">Nucleotide-binding</keyword>
<evidence type="ECO:0000256" key="9">
    <source>
        <dbReference type="RuleBase" id="RU361160"/>
    </source>
</evidence>
<feature type="binding site" evidence="5">
    <location>
        <begin position="212"/>
        <end position="213"/>
    </location>
    <ligand>
        <name>D-glyceraldehyde 3-phosphate</name>
        <dbReference type="ChEBI" id="CHEBI:59776"/>
    </ligand>
</feature>
<name>A0AB39V181_9GAMM</name>
<keyword evidence="3 9" id="KW-0560">Oxidoreductase</keyword>
<dbReference type="PROSITE" id="PS00071">
    <property type="entry name" value="GAPDH"/>
    <property type="match status" value="1"/>
</dbReference>
<proteinExistence type="inferred from homology"/>
<dbReference type="SUPFAM" id="SSF51735">
    <property type="entry name" value="NAD(P)-binding Rossmann-fold domains"/>
    <property type="match status" value="1"/>
</dbReference>
<dbReference type="InterPro" id="IPR020829">
    <property type="entry name" value="GlycerAld_3-P_DH_cat"/>
</dbReference>
<dbReference type="InterPro" id="IPR036291">
    <property type="entry name" value="NAD(P)-bd_dom_sf"/>
</dbReference>
<feature type="binding site" evidence="6">
    <location>
        <position position="37"/>
    </location>
    <ligand>
        <name>NAD(+)</name>
        <dbReference type="ChEBI" id="CHEBI:57540"/>
    </ligand>
</feature>
<dbReference type="FunFam" id="3.30.360.10:FF:000002">
    <property type="entry name" value="Glyceraldehyde-3-phosphate dehydrogenase"/>
    <property type="match status" value="1"/>
</dbReference>
<dbReference type="Pfam" id="PF00044">
    <property type="entry name" value="Gp_dh_N"/>
    <property type="match status" value="1"/>
</dbReference>
<evidence type="ECO:0000256" key="6">
    <source>
        <dbReference type="PIRSR" id="PIRSR000149-3"/>
    </source>
</evidence>
<dbReference type="Pfam" id="PF02800">
    <property type="entry name" value="Gp_dh_C"/>
    <property type="match status" value="1"/>
</dbReference>
<dbReference type="SUPFAM" id="SSF55347">
    <property type="entry name" value="Glyceraldehyde-3-phosphate dehydrogenase-like, C-terminal domain"/>
    <property type="match status" value="1"/>
</dbReference>
<dbReference type="EC" id="1.2.1.-" evidence="9"/>
<dbReference type="GO" id="GO:0006006">
    <property type="term" value="P:glucose metabolic process"/>
    <property type="evidence" value="ECO:0007669"/>
    <property type="project" value="InterPro"/>
</dbReference>
<evidence type="ECO:0000259" key="10">
    <source>
        <dbReference type="SMART" id="SM00846"/>
    </source>
</evidence>
<dbReference type="CDD" id="cd18126">
    <property type="entry name" value="GAPDH_I_C"/>
    <property type="match status" value="1"/>
</dbReference>
<dbReference type="Gene3D" id="3.40.50.720">
    <property type="entry name" value="NAD(P)-binding Rossmann-like Domain"/>
    <property type="match status" value="1"/>
</dbReference>
<reference evidence="11" key="1">
    <citation type="submission" date="2024-05" db="EMBL/GenBank/DDBJ databases">
        <title>Genome sequencing of novel strain.</title>
        <authorList>
            <person name="Ganbat D."/>
            <person name="Ganbat S."/>
            <person name="Lee S.-J."/>
        </authorList>
    </citation>
    <scope>NUCLEOTIDE SEQUENCE</scope>
    <source>
        <strain evidence="11">SMD15-11</strain>
    </source>
</reference>
<evidence type="ECO:0000256" key="8">
    <source>
        <dbReference type="RuleBase" id="RU000397"/>
    </source>
</evidence>
<sequence length="332" mass="36037">MMIRVGINGFGRIGRAVVRALYESGYRDTIQVVAINDLAPVEISARLLQHDSIHGRFNQPVSWMDGHLQVGEDGMAYLSVADPLQIPWGTHKADLVLECTGRFRDGEQAGQHIMGGAQKVLISSPAKEVDATVVYGVNEATLEPGHRVVSNASCTTNCLAPVLKVLHEQFGVEEGTVTTIHAMTNDQNLLDKAHKDIYRARSAVSSMIPTRTGAAAAIGEVLPGLAGRLYGMSVRVPVTDVSLIDLVVRVGRETDAEEVNAALQNASARMPVLAYTEEPLVSVDFVHHPASAIVDGRQTWANGRLVKVMAWYDNEWGFSNRMLDVALTMMSL</sequence>
<dbReference type="InterPro" id="IPR020828">
    <property type="entry name" value="GlycerAld_3-P_DH_NAD(P)-bd"/>
</dbReference>
<feature type="domain" description="Glyceraldehyde 3-phosphate dehydrogenase NAD(P) binding" evidence="10">
    <location>
        <begin position="3"/>
        <end position="154"/>
    </location>
</feature>
<accession>A0AB39V181</accession>
<dbReference type="GO" id="GO:0050661">
    <property type="term" value="F:NADP binding"/>
    <property type="evidence" value="ECO:0007669"/>
    <property type="project" value="InterPro"/>
</dbReference>
<evidence type="ECO:0000313" key="11">
    <source>
        <dbReference type="EMBL" id="XDT74022.1"/>
    </source>
</evidence>
<protein>
    <recommendedName>
        <fullName evidence="9">Glyceraldehyde-3-phosphate dehydrogenase</fullName>
        <ecNumber evidence="9">1.2.1.-</ecNumber>
    </recommendedName>
</protein>
<dbReference type="InterPro" id="IPR020830">
    <property type="entry name" value="GlycerAld_3-P_DH_AS"/>
</dbReference>
<organism evidence="11">
    <name type="scientific">Thermohahella caldifontis</name>
    <dbReference type="NCBI Taxonomy" id="3142973"/>
    <lineage>
        <taxon>Bacteria</taxon>
        <taxon>Pseudomonadati</taxon>
        <taxon>Pseudomonadota</taxon>
        <taxon>Gammaproteobacteria</taxon>
        <taxon>Oceanospirillales</taxon>
        <taxon>Hahellaceae</taxon>
        <taxon>Thermohahella</taxon>
    </lineage>
</organism>
<dbReference type="PIRSF" id="PIRSF000149">
    <property type="entry name" value="GAP_DH"/>
    <property type="match status" value="1"/>
</dbReference>
<dbReference type="FunFam" id="3.40.50.720:FF:000001">
    <property type="entry name" value="Glyceraldehyde-3-phosphate dehydrogenase"/>
    <property type="match status" value="1"/>
</dbReference>
<comment type="subunit">
    <text evidence="2">Homotetramer.</text>
</comment>
<dbReference type="InterPro" id="IPR006424">
    <property type="entry name" value="Glyceraldehyde-3-P_DH_1"/>
</dbReference>
<feature type="site" description="Activates thiol group during catalysis" evidence="7">
    <location>
        <position position="181"/>
    </location>
</feature>
<dbReference type="PRINTS" id="PR00078">
    <property type="entry name" value="G3PDHDRGNASE"/>
</dbReference>
<dbReference type="NCBIfam" id="TIGR01534">
    <property type="entry name" value="GAPDH-I"/>
    <property type="match status" value="1"/>
</dbReference>
<dbReference type="PANTHER" id="PTHR43148">
    <property type="entry name" value="GLYCERALDEHYDE-3-PHOSPHATE DEHYDROGENASE 2"/>
    <property type="match status" value="1"/>
</dbReference>
<evidence type="ECO:0000256" key="3">
    <source>
        <dbReference type="ARBA" id="ARBA00023002"/>
    </source>
</evidence>
<evidence type="ECO:0000256" key="7">
    <source>
        <dbReference type="PIRSR" id="PIRSR000149-4"/>
    </source>
</evidence>
<feature type="active site" description="Nucleophile" evidence="4">
    <location>
        <position position="154"/>
    </location>
</feature>